<evidence type="ECO:0000256" key="2">
    <source>
        <dbReference type="SAM" id="Phobius"/>
    </source>
</evidence>
<protein>
    <recommendedName>
        <fullName evidence="5">Secreted protein</fullName>
    </recommendedName>
</protein>
<evidence type="ECO:0008006" key="5">
    <source>
        <dbReference type="Google" id="ProtNLM"/>
    </source>
</evidence>
<feature type="transmembrane region" description="Helical" evidence="2">
    <location>
        <begin position="6"/>
        <end position="26"/>
    </location>
</feature>
<evidence type="ECO:0000313" key="3">
    <source>
        <dbReference type="EMBL" id="KAK7199073.1"/>
    </source>
</evidence>
<organism evidence="3 4">
    <name type="scientific">Novymonas esmeraldas</name>
    <dbReference type="NCBI Taxonomy" id="1808958"/>
    <lineage>
        <taxon>Eukaryota</taxon>
        <taxon>Discoba</taxon>
        <taxon>Euglenozoa</taxon>
        <taxon>Kinetoplastea</taxon>
        <taxon>Metakinetoplastina</taxon>
        <taxon>Trypanosomatida</taxon>
        <taxon>Trypanosomatidae</taxon>
        <taxon>Novymonas</taxon>
    </lineage>
</organism>
<keyword evidence="2" id="KW-1133">Transmembrane helix</keyword>
<comment type="caution">
    <text evidence="3">The sequence shown here is derived from an EMBL/GenBank/DDBJ whole genome shotgun (WGS) entry which is preliminary data.</text>
</comment>
<evidence type="ECO:0000313" key="4">
    <source>
        <dbReference type="Proteomes" id="UP001430356"/>
    </source>
</evidence>
<proteinExistence type="predicted"/>
<evidence type="ECO:0000256" key="1">
    <source>
        <dbReference type="SAM" id="MobiDB-lite"/>
    </source>
</evidence>
<keyword evidence="4" id="KW-1185">Reference proteome</keyword>
<accession>A0AAW0EY54</accession>
<gene>
    <name evidence="3" type="ORF">NESM_000876100</name>
</gene>
<reference evidence="3 4" key="1">
    <citation type="journal article" date="2021" name="MBio">
        <title>A New Model Trypanosomatid, Novymonas esmeraldas: Genomic Perception of Its 'Candidatus Pandoraea novymonadis' Endosymbiont.</title>
        <authorList>
            <person name="Zakharova A."/>
            <person name="Saura A."/>
            <person name="Butenko A."/>
            <person name="Podesvova L."/>
            <person name="Warmusova S."/>
            <person name="Kostygov A.Y."/>
            <person name="Nenarokova A."/>
            <person name="Lukes J."/>
            <person name="Opperdoes F.R."/>
            <person name="Yurchenko V."/>
        </authorList>
    </citation>
    <scope>NUCLEOTIDE SEQUENCE [LARGE SCALE GENOMIC DNA]</scope>
    <source>
        <strain evidence="3 4">E262AT.01</strain>
    </source>
</reference>
<keyword evidence="2" id="KW-0472">Membrane</keyword>
<name>A0AAW0EY54_9TRYP</name>
<feature type="region of interest" description="Disordered" evidence="1">
    <location>
        <begin position="106"/>
        <end position="126"/>
    </location>
</feature>
<sequence>MLPHIYFAFIAIAGIVIMAVVVVYCCGCCCERKPEEESNDPVTGEAVGAGSVFANRNGSAHERPVTAIVVSRGPQVGTVVPDGPTYSTPYGCEAVQYGEAVYVAHPDGDGASTSNHARQLKPESHP</sequence>
<dbReference type="EMBL" id="JAECZO010000208">
    <property type="protein sequence ID" value="KAK7199073.1"/>
    <property type="molecule type" value="Genomic_DNA"/>
</dbReference>
<dbReference type="Proteomes" id="UP001430356">
    <property type="component" value="Unassembled WGS sequence"/>
</dbReference>
<keyword evidence="2" id="KW-0812">Transmembrane</keyword>
<dbReference type="AlphaFoldDB" id="A0AAW0EY54"/>